<dbReference type="Proteomes" id="UP000199706">
    <property type="component" value="Unassembled WGS sequence"/>
</dbReference>
<reference evidence="1 2" key="1">
    <citation type="submission" date="2016-10" db="EMBL/GenBank/DDBJ databases">
        <authorList>
            <person name="de Groot N.N."/>
        </authorList>
    </citation>
    <scope>NUCLEOTIDE SEQUENCE [LARGE SCALE GENOMIC DNA]</scope>
    <source>
        <strain evidence="1 2">LMG 2247</strain>
    </source>
</reference>
<evidence type="ECO:0000313" key="2">
    <source>
        <dbReference type="Proteomes" id="UP000199706"/>
    </source>
</evidence>
<accession>A0A1G8DMS8</accession>
<sequence length="100" mass="11579">MTQVFAWGYVGWMTQRASGYSLSGYIDGRDFDVVTDLPQEAEREFTHAARSAWLRRKVRVLRGLPARESQPVNSLDTYHEISLREIFVAVVTALWSRVFR</sequence>
<dbReference type="EMBL" id="FNCJ01000011">
    <property type="protein sequence ID" value="SDH58942.1"/>
    <property type="molecule type" value="Genomic_DNA"/>
</dbReference>
<organism evidence="1 2">
    <name type="scientific">Paraburkholderia phenazinium</name>
    <dbReference type="NCBI Taxonomy" id="60549"/>
    <lineage>
        <taxon>Bacteria</taxon>
        <taxon>Pseudomonadati</taxon>
        <taxon>Pseudomonadota</taxon>
        <taxon>Betaproteobacteria</taxon>
        <taxon>Burkholderiales</taxon>
        <taxon>Burkholderiaceae</taxon>
        <taxon>Paraburkholderia</taxon>
    </lineage>
</organism>
<dbReference type="AlphaFoldDB" id="A0A1G8DMS8"/>
<name>A0A1G8DMS8_9BURK</name>
<protein>
    <submittedName>
        <fullName evidence="1">Uncharacterized protein</fullName>
    </submittedName>
</protein>
<gene>
    <name evidence="1" type="ORF">SAMN05216466_11185</name>
</gene>
<proteinExistence type="predicted"/>
<evidence type="ECO:0000313" key="1">
    <source>
        <dbReference type="EMBL" id="SDH58942.1"/>
    </source>
</evidence>